<proteinExistence type="predicted"/>
<organism evidence="1 2">
    <name type="scientific">Ponticaulis profundi</name>
    <dbReference type="NCBI Taxonomy" id="2665222"/>
    <lineage>
        <taxon>Bacteria</taxon>
        <taxon>Pseudomonadati</taxon>
        <taxon>Pseudomonadota</taxon>
        <taxon>Alphaproteobacteria</taxon>
        <taxon>Hyphomonadales</taxon>
        <taxon>Hyphomonadaceae</taxon>
        <taxon>Ponticaulis</taxon>
    </lineage>
</organism>
<comment type="caution">
    <text evidence="1">The sequence shown here is derived from an EMBL/GenBank/DDBJ whole genome shotgun (WGS) entry which is preliminary data.</text>
</comment>
<dbReference type="EMBL" id="JBHSSW010000003">
    <property type="protein sequence ID" value="MFC6196834.1"/>
    <property type="molecule type" value="Genomic_DNA"/>
</dbReference>
<reference evidence="2" key="1">
    <citation type="journal article" date="2019" name="Int. J. Syst. Evol. Microbiol.">
        <title>The Global Catalogue of Microorganisms (GCM) 10K type strain sequencing project: providing services to taxonomists for standard genome sequencing and annotation.</title>
        <authorList>
            <consortium name="The Broad Institute Genomics Platform"/>
            <consortium name="The Broad Institute Genome Sequencing Center for Infectious Disease"/>
            <person name="Wu L."/>
            <person name="Ma J."/>
        </authorList>
    </citation>
    <scope>NUCLEOTIDE SEQUENCE [LARGE SCALE GENOMIC DNA]</scope>
    <source>
        <strain evidence="2">CGMCC-1.15741</strain>
    </source>
</reference>
<evidence type="ECO:0000313" key="2">
    <source>
        <dbReference type="Proteomes" id="UP001596303"/>
    </source>
</evidence>
<evidence type="ECO:0000313" key="1">
    <source>
        <dbReference type="EMBL" id="MFC6196834.1"/>
    </source>
</evidence>
<dbReference type="Proteomes" id="UP001596303">
    <property type="component" value="Unassembled WGS sequence"/>
</dbReference>
<gene>
    <name evidence="1" type="ORF">ACFQDM_02020</name>
</gene>
<dbReference type="RefSeq" id="WP_377374764.1">
    <property type="nucleotide sequence ID" value="NZ_JBHSSW010000003.1"/>
</dbReference>
<accession>A0ABW1S6F7</accession>
<protein>
    <submittedName>
        <fullName evidence="1">Uncharacterized protein</fullName>
    </submittedName>
</protein>
<keyword evidence="2" id="KW-1185">Reference proteome</keyword>
<sequence length="110" mass="12147">MSDFSRKALLRIDDVRTGLLSQGQTIKIQTQSVSQSLDFEIGSQLIRVDGVCAQYEGQCYFLCAHPSEMINFDGTTSVAILPVDRADMSTLTPWQTAQLDTVGQGQLEFL</sequence>
<name>A0ABW1S6F7_9PROT</name>